<evidence type="ECO:0000256" key="3">
    <source>
        <dbReference type="ARBA" id="ARBA00012098"/>
    </source>
</evidence>
<dbReference type="Gene3D" id="2.60.120.10">
    <property type="entry name" value="Jelly Rolls"/>
    <property type="match status" value="1"/>
</dbReference>
<organism evidence="10 11">
    <name type="scientific">Pseudomonas fluvialis</name>
    <dbReference type="NCBI Taxonomy" id="1793966"/>
    <lineage>
        <taxon>Bacteria</taxon>
        <taxon>Pseudomonadati</taxon>
        <taxon>Pseudomonadota</taxon>
        <taxon>Gammaproteobacteria</taxon>
        <taxon>Pseudomonadales</taxon>
        <taxon>Pseudomonadaceae</taxon>
        <taxon>Pseudomonas</taxon>
    </lineage>
</organism>
<proteinExistence type="predicted"/>
<dbReference type="InterPro" id="IPR000888">
    <property type="entry name" value="RmlC-like"/>
</dbReference>
<evidence type="ECO:0000256" key="2">
    <source>
        <dbReference type="ARBA" id="ARBA00001997"/>
    </source>
</evidence>
<dbReference type="AlphaFoldDB" id="A0A7X0BR62"/>
<dbReference type="SUPFAM" id="SSF51182">
    <property type="entry name" value="RmlC-like cupins"/>
    <property type="match status" value="1"/>
</dbReference>
<evidence type="ECO:0000313" key="10">
    <source>
        <dbReference type="EMBL" id="MBB6341068.1"/>
    </source>
</evidence>
<dbReference type="GO" id="GO:0005829">
    <property type="term" value="C:cytosol"/>
    <property type="evidence" value="ECO:0007669"/>
    <property type="project" value="TreeGrafter"/>
</dbReference>
<dbReference type="CDD" id="cd00438">
    <property type="entry name" value="cupin_RmlC"/>
    <property type="match status" value="1"/>
</dbReference>
<feature type="active site" description="Proton acceptor" evidence="8">
    <location>
        <position position="65"/>
    </location>
</feature>
<dbReference type="PANTHER" id="PTHR21047">
    <property type="entry name" value="DTDP-6-DEOXY-D-GLUCOSE-3,5 EPIMERASE"/>
    <property type="match status" value="1"/>
</dbReference>
<feature type="site" description="Participates in a stacking interaction with the thymidine ring of dTDP-4-oxo-6-deoxyglucose" evidence="9">
    <location>
        <position position="141"/>
    </location>
</feature>
<dbReference type="PANTHER" id="PTHR21047:SF2">
    <property type="entry name" value="THYMIDINE DIPHOSPHO-4-KETO-RHAMNOSE 3,5-EPIMERASE"/>
    <property type="match status" value="1"/>
</dbReference>
<evidence type="ECO:0000313" key="11">
    <source>
        <dbReference type="Proteomes" id="UP000557193"/>
    </source>
</evidence>
<dbReference type="GO" id="GO:0008830">
    <property type="term" value="F:dTDP-4-dehydrorhamnose 3,5-epimerase activity"/>
    <property type="evidence" value="ECO:0007669"/>
    <property type="project" value="UniProtKB-EC"/>
</dbReference>
<accession>A0A7X0BR62</accession>
<gene>
    <name evidence="10" type="ORF">HNP49_001225</name>
</gene>
<dbReference type="EC" id="5.1.3.13" evidence="3"/>
<evidence type="ECO:0000256" key="8">
    <source>
        <dbReference type="PIRSR" id="PIRSR600888-1"/>
    </source>
</evidence>
<comment type="catalytic activity">
    <reaction evidence="1">
        <text>dTDP-4-dehydro-6-deoxy-alpha-D-glucose = dTDP-4-dehydro-beta-L-rhamnose</text>
        <dbReference type="Rhea" id="RHEA:16969"/>
        <dbReference type="ChEBI" id="CHEBI:57649"/>
        <dbReference type="ChEBI" id="CHEBI:62830"/>
        <dbReference type="EC" id="5.1.3.13"/>
    </reaction>
</comment>
<name>A0A7X0BR62_9PSED</name>
<protein>
    <recommendedName>
        <fullName evidence="4">dTDP-4-dehydrorhamnose 3,5-epimerase</fullName>
        <ecNumber evidence="3">5.1.3.13</ecNumber>
    </recommendedName>
    <alternativeName>
        <fullName evidence="6">Thymidine diphospho-4-keto-rhamnose 3,5-epimerase</fullName>
    </alternativeName>
    <alternativeName>
        <fullName evidence="5">dTDP-4-keto-6-deoxyglucose 3,5-epimerase</fullName>
    </alternativeName>
    <alternativeName>
        <fullName evidence="7">dTDP-6-deoxy-D-xylo-4-hexulose 3,5-epimerase</fullName>
    </alternativeName>
</protein>
<sequence>MSDLQLQALPLQGLFSLRHKVHEDERGRFARLFCEGTLSALGQTVHIRQINHSRTALRGAVRGLHFQFPPHAEHKLITCLRGSVWDVAVDIRRDSPTFLCWHAELLEAGDGRSLLLPPGFAHGFQAMSEDAELLYLHSADYDPSHEGGLRPTDPRLAIDWPLPVQQLSARDSQHMLLDESFQGVCL</sequence>
<evidence type="ECO:0000256" key="7">
    <source>
        <dbReference type="ARBA" id="ARBA00033311"/>
    </source>
</evidence>
<dbReference type="InterPro" id="IPR011051">
    <property type="entry name" value="RmlC_Cupin_sf"/>
</dbReference>
<feature type="active site" description="Proton donor" evidence="8">
    <location>
        <position position="135"/>
    </location>
</feature>
<dbReference type="Pfam" id="PF00908">
    <property type="entry name" value="dTDP_sugar_isom"/>
    <property type="match status" value="1"/>
</dbReference>
<evidence type="ECO:0000256" key="6">
    <source>
        <dbReference type="ARBA" id="ARBA00031424"/>
    </source>
</evidence>
<reference evidence="10 11" key="1">
    <citation type="submission" date="2020-08" db="EMBL/GenBank/DDBJ databases">
        <title>Functional genomics of gut bacteria from endangered species of beetles.</title>
        <authorList>
            <person name="Carlos-Shanley C."/>
        </authorList>
    </citation>
    <scope>NUCLEOTIDE SEQUENCE [LARGE SCALE GENOMIC DNA]</scope>
    <source>
        <strain evidence="10 11">S00202</strain>
    </source>
</reference>
<keyword evidence="10" id="KW-0413">Isomerase</keyword>
<comment type="caution">
    <text evidence="10">The sequence shown here is derived from an EMBL/GenBank/DDBJ whole genome shotgun (WGS) entry which is preliminary data.</text>
</comment>
<dbReference type="InterPro" id="IPR014710">
    <property type="entry name" value="RmlC-like_jellyroll"/>
</dbReference>
<evidence type="ECO:0000256" key="4">
    <source>
        <dbReference type="ARBA" id="ARBA00019595"/>
    </source>
</evidence>
<evidence type="ECO:0000256" key="1">
    <source>
        <dbReference type="ARBA" id="ARBA00001298"/>
    </source>
</evidence>
<dbReference type="EMBL" id="JACHLL010000002">
    <property type="protein sequence ID" value="MBB6341068.1"/>
    <property type="molecule type" value="Genomic_DNA"/>
</dbReference>
<evidence type="ECO:0000256" key="5">
    <source>
        <dbReference type="ARBA" id="ARBA00029758"/>
    </source>
</evidence>
<dbReference type="GO" id="GO:0000271">
    <property type="term" value="P:polysaccharide biosynthetic process"/>
    <property type="evidence" value="ECO:0007669"/>
    <property type="project" value="TreeGrafter"/>
</dbReference>
<dbReference type="GO" id="GO:0019305">
    <property type="term" value="P:dTDP-rhamnose biosynthetic process"/>
    <property type="evidence" value="ECO:0007669"/>
    <property type="project" value="TreeGrafter"/>
</dbReference>
<evidence type="ECO:0000256" key="9">
    <source>
        <dbReference type="PIRSR" id="PIRSR600888-3"/>
    </source>
</evidence>
<keyword evidence="11" id="KW-1185">Reference proteome</keyword>
<comment type="function">
    <text evidence="2">Catalyzes the epimerization of the C3' and C5'positions of dTDP-6-deoxy-D-xylo-4-hexulose, forming dTDP-6-deoxy-L-lyxo-4-hexulose.</text>
</comment>
<dbReference type="RefSeq" id="WP_184681553.1">
    <property type="nucleotide sequence ID" value="NZ_JACHLL010000002.1"/>
</dbReference>
<dbReference type="Proteomes" id="UP000557193">
    <property type="component" value="Unassembled WGS sequence"/>
</dbReference>